<protein>
    <submittedName>
        <fullName evidence="5">Iron-containing alcohol dehydrogenase</fullName>
    </submittedName>
</protein>
<dbReference type="InterPro" id="IPR056798">
    <property type="entry name" value="ADH_Fe_C"/>
</dbReference>
<feature type="domain" description="Fe-containing alcohol dehydrogenase-like C-terminal" evidence="4">
    <location>
        <begin position="195"/>
        <end position="389"/>
    </location>
</feature>
<dbReference type="InterPro" id="IPR001670">
    <property type="entry name" value="ADH_Fe/GldA"/>
</dbReference>
<keyword evidence="6" id="KW-1185">Reference proteome</keyword>
<dbReference type="Proteomes" id="UP000831607">
    <property type="component" value="Chromosome"/>
</dbReference>
<feature type="domain" description="Alcohol dehydrogenase iron-type/glycerol dehydrogenase GldA" evidence="3">
    <location>
        <begin position="14"/>
        <end position="183"/>
    </location>
</feature>
<evidence type="ECO:0000259" key="4">
    <source>
        <dbReference type="Pfam" id="PF25137"/>
    </source>
</evidence>
<gene>
    <name evidence="5" type="ORF">DHf2319_08460</name>
</gene>
<keyword evidence="2" id="KW-0560">Oxidoreductase</keyword>
<dbReference type="Pfam" id="PF00465">
    <property type="entry name" value="Fe-ADH"/>
    <property type="match status" value="1"/>
</dbReference>
<evidence type="ECO:0000259" key="3">
    <source>
        <dbReference type="Pfam" id="PF00465"/>
    </source>
</evidence>
<organism evidence="5 6">
    <name type="scientific">Orrella daihaiensis</name>
    <dbReference type="NCBI Taxonomy" id="2782176"/>
    <lineage>
        <taxon>Bacteria</taxon>
        <taxon>Pseudomonadati</taxon>
        <taxon>Pseudomonadota</taxon>
        <taxon>Betaproteobacteria</taxon>
        <taxon>Burkholderiales</taxon>
        <taxon>Alcaligenaceae</taxon>
        <taxon>Orrella</taxon>
    </lineage>
</organism>
<dbReference type="PANTHER" id="PTHR11496:SF102">
    <property type="entry name" value="ALCOHOL DEHYDROGENASE 4"/>
    <property type="match status" value="1"/>
</dbReference>
<dbReference type="Gene3D" id="3.40.50.1970">
    <property type="match status" value="1"/>
</dbReference>
<evidence type="ECO:0000313" key="6">
    <source>
        <dbReference type="Proteomes" id="UP000831607"/>
    </source>
</evidence>
<dbReference type="CDD" id="cd08551">
    <property type="entry name" value="Fe-ADH"/>
    <property type="match status" value="1"/>
</dbReference>
<dbReference type="PANTHER" id="PTHR11496">
    <property type="entry name" value="ALCOHOL DEHYDROGENASE"/>
    <property type="match status" value="1"/>
</dbReference>
<accession>A0ABY4AHF3</accession>
<dbReference type="EMBL" id="CP063982">
    <property type="protein sequence ID" value="UOD49508.1"/>
    <property type="molecule type" value="Genomic_DNA"/>
</dbReference>
<dbReference type="RefSeq" id="WP_243477737.1">
    <property type="nucleotide sequence ID" value="NZ_CP063982.1"/>
</dbReference>
<comment type="similarity">
    <text evidence="1">Belongs to the iron-containing alcohol dehydrogenase family.</text>
</comment>
<dbReference type="InterPro" id="IPR039697">
    <property type="entry name" value="Alcohol_dehydrogenase_Fe"/>
</dbReference>
<dbReference type="Gene3D" id="1.20.1090.10">
    <property type="entry name" value="Dehydroquinate synthase-like - alpha domain"/>
    <property type="match status" value="1"/>
</dbReference>
<name>A0ABY4AHF3_9BURK</name>
<evidence type="ECO:0000256" key="1">
    <source>
        <dbReference type="ARBA" id="ARBA00007358"/>
    </source>
</evidence>
<evidence type="ECO:0000313" key="5">
    <source>
        <dbReference type="EMBL" id="UOD49508.1"/>
    </source>
</evidence>
<reference evidence="5 6" key="1">
    <citation type="submission" date="2020-11" db="EMBL/GenBank/DDBJ databases">
        <title>Algicoccus daihaiensis sp.nov., isolated from Daihai Lake in Inner Mongolia.</title>
        <authorList>
            <person name="Kai J."/>
        </authorList>
    </citation>
    <scope>NUCLEOTIDE SEQUENCE [LARGE SCALE GENOMIC DNA]</scope>
    <source>
        <strain evidence="6">f23</strain>
    </source>
</reference>
<evidence type="ECO:0000256" key="2">
    <source>
        <dbReference type="ARBA" id="ARBA00023002"/>
    </source>
</evidence>
<dbReference type="SUPFAM" id="SSF56796">
    <property type="entry name" value="Dehydroquinate synthase-like"/>
    <property type="match status" value="1"/>
</dbReference>
<sequence length="389" mass="41432">MTTTNLTIASFFCPTTVHIGAGAARNLTNILEKFHATRVFIFVDDALKTAPFMRNVENDLKKASIKTSTFTGIEPDPSATTVESAYHLAQAFSPHVLLAVGGGSTIDVAKAVGILLTNGGKIHDYEGIEQFNIPALPLVAVPTTAGTGSEVSGSCVITDDKQNRKMSIRHASLNPARHAILDPEALTTLPAHVAAHAGMDAFVHALESYTSKQANLMTDALNMQALALLSHNLRDFVADRSNRQAGLNMLVGSALTGMAFGQTGLGNVHCMARFIGAKLHLSHGLSNALCLPVVAQFNQSAATKKYAEVARIMQVASRNDTDDVAAQLAVKAITTLCRDVDIPGSLREVGADRESFPGMAADCAQAGYNRWNPRQTTEADFIKLFEAAF</sequence>
<dbReference type="Pfam" id="PF25137">
    <property type="entry name" value="ADH_Fe_C"/>
    <property type="match status" value="1"/>
</dbReference>
<proteinExistence type="inferred from homology"/>